<feature type="binding site" evidence="7">
    <location>
        <begin position="39"/>
        <end position="40"/>
    </location>
    <ligand>
        <name>S-adenosyl-L-methionine</name>
        <dbReference type="ChEBI" id="CHEBI:59789"/>
    </ligand>
</feature>
<feature type="binding site" evidence="7">
    <location>
        <begin position="129"/>
        <end position="130"/>
    </location>
    <ligand>
        <name>S-adenosyl-L-methionine</name>
        <dbReference type="ChEBI" id="CHEBI:59789"/>
    </ligand>
</feature>
<evidence type="ECO:0000256" key="5">
    <source>
        <dbReference type="ARBA" id="ARBA00023098"/>
    </source>
</evidence>
<dbReference type="PANTHER" id="PTHR43667:SF1">
    <property type="entry name" value="CYCLOPROPANE-FATTY-ACYL-PHOSPHOLIPID SYNTHASE"/>
    <property type="match status" value="1"/>
</dbReference>
<dbReference type="InterPro" id="IPR047672">
    <property type="entry name" value="CMAS_actinobact"/>
</dbReference>
<dbReference type="EMBL" id="UPHL01000045">
    <property type="protein sequence ID" value="VAZ83065.1"/>
    <property type="molecule type" value="Genomic_DNA"/>
</dbReference>
<dbReference type="SUPFAM" id="SSF53335">
    <property type="entry name" value="S-adenosyl-L-methionine-dependent methyltransferases"/>
    <property type="match status" value="1"/>
</dbReference>
<comment type="caution">
    <text evidence="9">The sequence shown here is derived from an EMBL/GenBank/DDBJ whole genome shotgun (WGS) entry which is preliminary data.</text>
</comment>
<evidence type="ECO:0000313" key="10">
    <source>
        <dbReference type="EMBL" id="VAZ91149.1"/>
    </source>
</evidence>
<evidence type="ECO:0000313" key="8">
    <source>
        <dbReference type="EMBL" id="ORC06138.1"/>
    </source>
</evidence>
<dbReference type="PIRSF" id="PIRSF003085">
    <property type="entry name" value="CMAS"/>
    <property type="match status" value="1"/>
</dbReference>
<keyword evidence="5" id="KW-0443">Lipid metabolism</keyword>
<dbReference type="Proteomes" id="UP000271464">
    <property type="component" value="Unassembled WGS sequence"/>
</dbReference>
<keyword evidence="4" id="KW-0949">S-adenosyl-L-methionine</keyword>
<protein>
    <submittedName>
        <fullName evidence="9">Cyclopropane mycolic acid synthase 1</fullName>
        <ecNumber evidence="9">2.1.1.79</ecNumber>
    </submittedName>
    <submittedName>
        <fullName evidence="8">SAM-dependent methyltransferase</fullName>
    </submittedName>
</protein>
<evidence type="ECO:0000313" key="13">
    <source>
        <dbReference type="Proteomes" id="UP000279331"/>
    </source>
</evidence>
<dbReference type="InterPro" id="IPR050723">
    <property type="entry name" value="CFA/CMAS"/>
</dbReference>
<feature type="binding site" evidence="7">
    <location>
        <begin position="100"/>
        <end position="105"/>
    </location>
    <ligand>
        <name>S-adenosyl-L-methionine</name>
        <dbReference type="ChEBI" id="CHEBI:59789"/>
    </ligand>
</feature>
<dbReference type="Proteomes" id="UP000192335">
    <property type="component" value="Unassembled WGS sequence"/>
</dbReference>
<feature type="binding site" evidence="7">
    <location>
        <begin position="74"/>
        <end position="82"/>
    </location>
    <ligand>
        <name>S-adenosyl-L-methionine</name>
        <dbReference type="ChEBI" id="CHEBI:59789"/>
    </ligand>
</feature>
<dbReference type="Pfam" id="PF02353">
    <property type="entry name" value="CMAS"/>
    <property type="match status" value="1"/>
</dbReference>
<dbReference type="FunFam" id="3.40.50.150:FF:000115">
    <property type="entry name" value="Cyclopropane mycolic acid synthase 1"/>
    <property type="match status" value="1"/>
</dbReference>
<evidence type="ECO:0000313" key="9">
    <source>
        <dbReference type="EMBL" id="VAZ83065.1"/>
    </source>
</evidence>
<comment type="similarity">
    <text evidence="1">Belongs to the CFA/CMAS family.</text>
</comment>
<dbReference type="GO" id="GO:0032259">
    <property type="term" value="P:methylation"/>
    <property type="evidence" value="ECO:0007669"/>
    <property type="project" value="UniProtKB-KW"/>
</dbReference>
<keyword evidence="2 9" id="KW-0489">Methyltransferase</keyword>
<dbReference type="InterPro" id="IPR003333">
    <property type="entry name" value="CMAS"/>
</dbReference>
<dbReference type="PANTHER" id="PTHR43667">
    <property type="entry name" value="CYCLOPROPANE-FATTY-ACYL-PHOSPHOLIPID SYNTHASE"/>
    <property type="match status" value="1"/>
</dbReference>
<dbReference type="EMBL" id="MWQA01000001">
    <property type="protein sequence ID" value="ORC06138.1"/>
    <property type="molecule type" value="Genomic_DNA"/>
</dbReference>
<dbReference type="EMBL" id="UPHM01000033">
    <property type="protein sequence ID" value="VAZ91149.1"/>
    <property type="molecule type" value="Genomic_DNA"/>
</dbReference>
<dbReference type="Gene3D" id="3.40.50.150">
    <property type="entry name" value="Vaccinia Virus protein VP39"/>
    <property type="match status" value="1"/>
</dbReference>
<dbReference type="GO" id="GO:0008610">
    <property type="term" value="P:lipid biosynthetic process"/>
    <property type="evidence" value="ECO:0007669"/>
    <property type="project" value="InterPro"/>
</dbReference>
<reference evidence="12 13" key="2">
    <citation type="submission" date="2018-09" db="EMBL/GenBank/DDBJ databases">
        <authorList>
            <person name="Tagini F."/>
        </authorList>
    </citation>
    <scope>NUCLEOTIDE SEQUENCE [LARGE SCALE GENOMIC DNA]</scope>
    <source>
        <strain evidence="10 12">MK4</strain>
        <strain evidence="9 13">MK42</strain>
    </source>
</reference>
<dbReference type="EC" id="2.1.1.79" evidence="9"/>
<evidence type="ECO:0000256" key="7">
    <source>
        <dbReference type="PIRSR" id="PIRSR003085-2"/>
    </source>
</evidence>
<name>A0A1X0L5E0_9MYCO</name>
<keyword evidence="3 9" id="KW-0808">Transferase</keyword>
<evidence type="ECO:0000313" key="11">
    <source>
        <dbReference type="Proteomes" id="UP000192335"/>
    </source>
</evidence>
<evidence type="ECO:0000313" key="12">
    <source>
        <dbReference type="Proteomes" id="UP000271464"/>
    </source>
</evidence>
<proteinExistence type="inferred from homology"/>
<evidence type="ECO:0000256" key="4">
    <source>
        <dbReference type="ARBA" id="ARBA00022691"/>
    </source>
</evidence>
<dbReference type="CDD" id="cd02440">
    <property type="entry name" value="AdoMet_MTases"/>
    <property type="match status" value="1"/>
</dbReference>
<reference evidence="8 11" key="1">
    <citation type="submission" date="2017-02" db="EMBL/GenBank/DDBJ databases">
        <title>Mycobacterium kansasii genomes.</title>
        <authorList>
            <person name="Borowka P."/>
            <person name="Strapagiel D."/>
            <person name="Marciniak B."/>
            <person name="Lach J."/>
            <person name="Bakula Z."/>
            <person name="Van Ingen J."/>
            <person name="Safianowska A."/>
            <person name="Brzostek A."/>
            <person name="Dziadek J."/>
            <person name="Jagielski T."/>
        </authorList>
    </citation>
    <scope>NUCLEOTIDE SEQUENCE [LARGE SCALE GENOMIC DNA]</scope>
    <source>
        <strain evidence="8 11">12MK</strain>
    </source>
</reference>
<accession>A0A1X0L5E0</accession>
<evidence type="ECO:0000256" key="6">
    <source>
        <dbReference type="PIRSR" id="PIRSR003085-1"/>
    </source>
</evidence>
<dbReference type="InterPro" id="IPR029063">
    <property type="entry name" value="SAM-dependent_MTases_sf"/>
</dbReference>
<dbReference type="GO" id="GO:0008825">
    <property type="term" value="F:cyclopropane-fatty-acyl-phospholipid synthase activity"/>
    <property type="evidence" value="ECO:0007669"/>
    <property type="project" value="UniProtKB-EC"/>
</dbReference>
<organism evidence="9 13">
    <name type="scientific">Mycobacterium persicum</name>
    <dbReference type="NCBI Taxonomy" id="1487726"/>
    <lineage>
        <taxon>Bacteria</taxon>
        <taxon>Bacillati</taxon>
        <taxon>Actinomycetota</taxon>
        <taxon>Actinomycetes</taxon>
        <taxon>Mycobacteriales</taxon>
        <taxon>Mycobacteriaceae</taxon>
        <taxon>Mycobacterium</taxon>
    </lineage>
</organism>
<dbReference type="NCBIfam" id="NF040660">
    <property type="entry name" value="mycolic_MTase"/>
    <property type="match status" value="1"/>
</dbReference>
<feature type="active site" evidence="6">
    <location>
        <position position="275"/>
    </location>
</feature>
<dbReference type="AlphaFoldDB" id="A0A1X0L5E0"/>
<dbReference type="OrthoDB" id="9782855at2"/>
<evidence type="ECO:0000256" key="2">
    <source>
        <dbReference type="ARBA" id="ARBA00022603"/>
    </source>
</evidence>
<keyword evidence="12" id="KW-1185">Reference proteome</keyword>
<evidence type="ECO:0000256" key="3">
    <source>
        <dbReference type="ARBA" id="ARBA00022679"/>
    </source>
</evidence>
<dbReference type="GeneID" id="66596718"/>
<gene>
    <name evidence="9" type="primary">cmaA1_2</name>
    <name evidence="8" type="ORF">B4U45_05290</name>
    <name evidence="9" type="ORF">LAUMK42_01877</name>
    <name evidence="10" type="ORF">LAUMK4_01661</name>
</gene>
<dbReference type="RefSeq" id="WP_075548088.1">
    <property type="nucleotide sequence ID" value="NZ_CADEAW010000035.1"/>
</dbReference>
<dbReference type="Proteomes" id="UP000279331">
    <property type="component" value="Unassembled WGS sequence"/>
</dbReference>
<sequence length="294" mass="33462">MPNKSGENDGLEPHFDDVQAHYDLSDDFFRLFLDATQTYSCAYFEREDMTLEQAQLAKIDLALGKLGLQPGMTLLDIGCGWGATIVRALECYDVSVVGLTLSRNQHAHVQQLLDEHPSARNKRVLLRGWEQFDEKVDRIVSIGAFEHFGRKRYSDFFAMAYQALPHDGMMLLHTIIKPSDEEFAERGLPITMTKLRFMKFIMDEIFPGGDLPSAKVVEEHARQAGFAVKLVQPLRLHYARTLDTWAAALQAHRDEAIAIQSQEVYDRYMKYLTGCAELFREGYTDVAQFTLSKG</sequence>
<evidence type="ECO:0000256" key="1">
    <source>
        <dbReference type="ARBA" id="ARBA00010815"/>
    </source>
</evidence>